<protein>
    <recommendedName>
        <fullName evidence="5">Luciferase-like domain-containing protein</fullName>
    </recommendedName>
</protein>
<evidence type="ECO:0000256" key="2">
    <source>
        <dbReference type="ARBA" id="ARBA00022643"/>
    </source>
</evidence>
<gene>
    <name evidence="6" type="ORF">Amac_088830</name>
</gene>
<dbReference type="InterPro" id="IPR050172">
    <property type="entry name" value="SsuD_RutA_monooxygenase"/>
</dbReference>
<keyword evidence="7" id="KW-1185">Reference proteome</keyword>
<evidence type="ECO:0000259" key="5">
    <source>
        <dbReference type="Pfam" id="PF00296"/>
    </source>
</evidence>
<dbReference type="Gene3D" id="3.20.20.30">
    <property type="entry name" value="Luciferase-like domain"/>
    <property type="match status" value="1"/>
</dbReference>
<keyword evidence="2" id="KW-0288">FMN</keyword>
<dbReference type="GO" id="GO:0008726">
    <property type="term" value="F:alkanesulfonate monooxygenase activity"/>
    <property type="evidence" value="ECO:0007669"/>
    <property type="project" value="TreeGrafter"/>
</dbReference>
<keyword evidence="3" id="KW-0560">Oxidoreductase</keyword>
<dbReference type="PANTHER" id="PTHR42847">
    <property type="entry name" value="ALKANESULFONATE MONOOXYGENASE"/>
    <property type="match status" value="1"/>
</dbReference>
<evidence type="ECO:0000313" key="7">
    <source>
        <dbReference type="Proteomes" id="UP000331127"/>
    </source>
</evidence>
<feature type="domain" description="Luciferase-like" evidence="5">
    <location>
        <begin position="7"/>
        <end position="233"/>
    </location>
</feature>
<dbReference type="RefSeq" id="WP_170322962.1">
    <property type="nucleotide sequence ID" value="NZ_BAAAHL010000004.1"/>
</dbReference>
<dbReference type="AlphaFoldDB" id="A0A5M3X3S1"/>
<keyword evidence="4" id="KW-0503">Monooxygenase</keyword>
<proteinExistence type="predicted"/>
<dbReference type="Pfam" id="PF00296">
    <property type="entry name" value="Bac_luciferase"/>
    <property type="match status" value="1"/>
</dbReference>
<dbReference type="PANTHER" id="PTHR42847:SF4">
    <property type="entry name" value="ALKANESULFONATE MONOOXYGENASE-RELATED"/>
    <property type="match status" value="1"/>
</dbReference>
<name>A0A5M3X3S1_9ACTN</name>
<dbReference type="GO" id="GO:0046306">
    <property type="term" value="P:alkanesulfonate catabolic process"/>
    <property type="evidence" value="ECO:0007669"/>
    <property type="project" value="TreeGrafter"/>
</dbReference>
<reference evidence="6 7" key="1">
    <citation type="submission" date="2019-10" db="EMBL/GenBank/DDBJ databases">
        <title>Whole genome shotgun sequence of Acrocarpospora macrocephala NBRC 16266.</title>
        <authorList>
            <person name="Ichikawa N."/>
            <person name="Kimura A."/>
            <person name="Kitahashi Y."/>
            <person name="Komaki H."/>
            <person name="Oguchi A."/>
        </authorList>
    </citation>
    <scope>NUCLEOTIDE SEQUENCE [LARGE SCALE GENOMIC DNA]</scope>
    <source>
        <strain evidence="6 7">NBRC 16266</strain>
    </source>
</reference>
<organism evidence="6 7">
    <name type="scientific">Acrocarpospora macrocephala</name>
    <dbReference type="NCBI Taxonomy" id="150177"/>
    <lineage>
        <taxon>Bacteria</taxon>
        <taxon>Bacillati</taxon>
        <taxon>Actinomycetota</taxon>
        <taxon>Actinomycetes</taxon>
        <taxon>Streptosporangiales</taxon>
        <taxon>Streptosporangiaceae</taxon>
        <taxon>Acrocarpospora</taxon>
    </lineage>
</organism>
<dbReference type="InterPro" id="IPR011251">
    <property type="entry name" value="Luciferase-like_dom"/>
</dbReference>
<comment type="caution">
    <text evidence="6">The sequence shown here is derived from an EMBL/GenBank/DDBJ whole genome shotgun (WGS) entry which is preliminary data.</text>
</comment>
<dbReference type="EMBL" id="BLAE01000073">
    <property type="protein sequence ID" value="GES15286.1"/>
    <property type="molecule type" value="Genomic_DNA"/>
</dbReference>
<evidence type="ECO:0000256" key="3">
    <source>
        <dbReference type="ARBA" id="ARBA00023002"/>
    </source>
</evidence>
<accession>A0A5M3X3S1</accession>
<dbReference type="Proteomes" id="UP000331127">
    <property type="component" value="Unassembled WGS sequence"/>
</dbReference>
<evidence type="ECO:0000313" key="6">
    <source>
        <dbReference type="EMBL" id="GES15286.1"/>
    </source>
</evidence>
<dbReference type="InterPro" id="IPR036661">
    <property type="entry name" value="Luciferase-like_sf"/>
</dbReference>
<dbReference type="SUPFAM" id="SSF51679">
    <property type="entry name" value="Bacterial luciferase-like"/>
    <property type="match status" value="1"/>
</dbReference>
<evidence type="ECO:0000256" key="1">
    <source>
        <dbReference type="ARBA" id="ARBA00022630"/>
    </source>
</evidence>
<sequence length="307" mass="32275">MGLSTGTTADIAGFARDAEIAGFDLVGVGEHLFFHGPTANSLIYLAAAAGATHRIGLVSSVAIAPLYPPVLLAKLAAVLDEVSGGRFELGVGAGGEFPGEFIAVGTNPADRFRRLESGLSVIRSLLSGQRITVEHDGHRADGLALDPPVAGEHGLPVWLGGRKPSAIERAAALADIWLPYMLTPTRLAEGNEHLARAVETHGRPRGAVTSGLLIWVCADADARWARDTGIDVVSKVYSQDFTRLADKYLAVGSADQVVELLSRFVDAGARHLLLQVAAPPKARPRVVETLATEVLPALRTLPLPSVS</sequence>
<keyword evidence="1" id="KW-0285">Flavoprotein</keyword>
<evidence type="ECO:0000256" key="4">
    <source>
        <dbReference type="ARBA" id="ARBA00023033"/>
    </source>
</evidence>